<organism evidence="1 2">
    <name type="scientific">Trichothecium roseum</name>
    <dbReference type="NCBI Taxonomy" id="47278"/>
    <lineage>
        <taxon>Eukaryota</taxon>
        <taxon>Fungi</taxon>
        <taxon>Dikarya</taxon>
        <taxon>Ascomycota</taxon>
        <taxon>Pezizomycotina</taxon>
        <taxon>Sordariomycetes</taxon>
        <taxon>Hypocreomycetidae</taxon>
        <taxon>Hypocreales</taxon>
        <taxon>Hypocreales incertae sedis</taxon>
        <taxon>Trichothecium</taxon>
    </lineage>
</organism>
<dbReference type="EMBL" id="CM047940">
    <property type="protein sequence ID" value="KAI9904338.1"/>
    <property type="molecule type" value="Genomic_DNA"/>
</dbReference>
<name>A0ACC0VEZ5_9HYPO</name>
<protein>
    <submittedName>
        <fullName evidence="1">Uncharacterized protein</fullName>
    </submittedName>
</protein>
<accession>A0ACC0VEZ5</accession>
<dbReference type="Proteomes" id="UP001163324">
    <property type="component" value="Chromosome 1"/>
</dbReference>
<evidence type="ECO:0000313" key="2">
    <source>
        <dbReference type="Proteomes" id="UP001163324"/>
    </source>
</evidence>
<sequence>MLSLSRRKPSSPDKTYVNRSQAVRRAVQSFGREYETRGREKRRRIHHQDTSPSESHDEKHHELFEHRDDYDDEENYCDDCSPIGKSGKSGREMDQTAGPPSQQPVSKTGFVPKMNVFCNCGSGFEDEEGLENHLQDVYKLKSPICSGCGRNVPRSEANRNPLCEHFPTEIHAQGNESSYGSFSRRCVASPARSDLDFIFPQLELTPTPSTDMNKIEICVAGNLRQSGVHHNDVPRLVGERRIAETYARAYNCQYVGCMDCNGVYQAEHLEKHYRTHCSGPLKRWQCIICGRTFPVDMLGSHACMGSLQTIDFRDAKKVNDFFVMQVSQLRKRDYHHLRIAWRRVLMSIVRQTRWEYTLKMYTKLLSEYEDECIAAVNWMTNPKVYQETFELDSHHFLDTSLFMAPAEALEGSGQIYHLITAQVLRVAGLAQTFNRSLKFRRASVTAHVVSRTKVMAGSFAMYRAYRTGAHFSLDFLTAEIPELDCYLQDEFEARGVVPLPDTRPEPPPASPTSIQSPDDAKEDLKPASGDHDIPAILSSRLALAKGHLQDMEQIRQRLVTNPDAARVVTGLHRSKLSVILELETKHKQLVQICGQAVEVFKDNGEQS</sequence>
<comment type="caution">
    <text evidence="1">The sequence shown here is derived from an EMBL/GenBank/DDBJ whole genome shotgun (WGS) entry which is preliminary data.</text>
</comment>
<keyword evidence="2" id="KW-1185">Reference proteome</keyword>
<reference evidence="1" key="1">
    <citation type="submission" date="2022-10" db="EMBL/GenBank/DDBJ databases">
        <title>Complete Genome of Trichothecium roseum strain YXFP-22015, a Plant Pathogen Isolated from Citrus.</title>
        <authorList>
            <person name="Wang Y."/>
            <person name="Zhu L."/>
        </authorList>
    </citation>
    <scope>NUCLEOTIDE SEQUENCE</scope>
    <source>
        <strain evidence="1">YXFP-22015</strain>
    </source>
</reference>
<proteinExistence type="predicted"/>
<evidence type="ECO:0000313" key="1">
    <source>
        <dbReference type="EMBL" id="KAI9904338.1"/>
    </source>
</evidence>
<gene>
    <name evidence="1" type="ORF">N3K66_000867</name>
</gene>